<sequence>MWPARPRYQKKGPVYKYPERPFLGLSEPDRTLIRESLLRHMEKN</sequence>
<dbReference type="EMBL" id="CP142523">
    <property type="protein sequence ID" value="WWO49313.1"/>
    <property type="molecule type" value="Genomic_DNA"/>
</dbReference>
<organism evidence="1 2">
    <name type="scientific">Janthinobacterium aestuarii</name>
    <dbReference type="NCBI Taxonomy" id="2985511"/>
    <lineage>
        <taxon>Bacteria</taxon>
        <taxon>Pseudomonadati</taxon>
        <taxon>Pseudomonadota</taxon>
        <taxon>Betaproteobacteria</taxon>
        <taxon>Burkholderiales</taxon>
        <taxon>Oxalobacteraceae</taxon>
        <taxon>Janthinobacterium</taxon>
    </lineage>
</organism>
<evidence type="ECO:0000313" key="2">
    <source>
        <dbReference type="Proteomes" id="UP001373909"/>
    </source>
</evidence>
<reference evidence="1 2" key="1">
    <citation type="submission" date="2024-01" db="EMBL/GenBank/DDBJ databases">
        <title>Draft genome sequences of nine bacterial species from freshwater ponds near Washington, DC.</title>
        <authorList>
            <person name="Pavloudi C."/>
            <person name="Oliver L."/>
            <person name="Slattery K."/>
            <person name="Lissner G."/>
            <person name="Saw J.H."/>
        </authorList>
    </citation>
    <scope>NUCLEOTIDE SEQUENCE [LARGE SCALE GENOMIC DNA]</scope>
    <source>
        <strain evidence="2">TB1-E2</strain>
    </source>
</reference>
<evidence type="ECO:0000313" key="1">
    <source>
        <dbReference type="EMBL" id="WWO49313.1"/>
    </source>
</evidence>
<dbReference type="Pfam" id="PF05069">
    <property type="entry name" value="Phage_tail_S"/>
    <property type="match status" value="1"/>
</dbReference>
<gene>
    <name evidence="1" type="ORF">OPV09_22080</name>
</gene>
<name>A0ABZ2GU63_9BURK</name>
<keyword evidence="2" id="KW-1185">Reference proteome</keyword>
<protein>
    <submittedName>
        <fullName evidence="1">Phage virion morphogenesis protein</fullName>
    </submittedName>
</protein>
<dbReference type="InterPro" id="IPR006522">
    <property type="entry name" value="Phage_virion_morphogenesis"/>
</dbReference>
<accession>A0ABZ2GU63</accession>
<proteinExistence type="predicted"/>
<dbReference type="Proteomes" id="UP001373909">
    <property type="component" value="Chromosome"/>
</dbReference>